<evidence type="ECO:0000256" key="1">
    <source>
        <dbReference type="SAM" id="MobiDB-lite"/>
    </source>
</evidence>
<evidence type="ECO:0000313" key="3">
    <source>
        <dbReference type="Proteomes" id="UP001187343"/>
    </source>
</evidence>
<organism evidence="2 3">
    <name type="scientific">Cirrhinus molitorella</name>
    <name type="common">mud carp</name>
    <dbReference type="NCBI Taxonomy" id="172907"/>
    <lineage>
        <taxon>Eukaryota</taxon>
        <taxon>Metazoa</taxon>
        <taxon>Chordata</taxon>
        <taxon>Craniata</taxon>
        <taxon>Vertebrata</taxon>
        <taxon>Euteleostomi</taxon>
        <taxon>Actinopterygii</taxon>
        <taxon>Neopterygii</taxon>
        <taxon>Teleostei</taxon>
        <taxon>Ostariophysi</taxon>
        <taxon>Cypriniformes</taxon>
        <taxon>Cyprinidae</taxon>
        <taxon>Labeoninae</taxon>
        <taxon>Labeonini</taxon>
        <taxon>Cirrhinus</taxon>
    </lineage>
</organism>
<feature type="compositionally biased region" description="Basic and acidic residues" evidence="1">
    <location>
        <begin position="108"/>
        <end position="124"/>
    </location>
</feature>
<dbReference type="AlphaFoldDB" id="A0AA88TV83"/>
<sequence>MWGRAAFKSFLMAVHLEENKTRSAPSLRNPHTLRLLSPHAALWLARSHRIDGHEDVYKRHGFPSGSGVGVCRESFIMGWKSWGEGPAALRKPSERSSGWQHHLLGKTGKTEEGNKERKQHESSIMRHKHQQWSSKKMGNVSLNRTLDPHLQAFSLFPLRIPLFLWSQTRKDRKGLKYRSGANGRFFPSLLWDWAGVVYGCGTLGERRQRQRFLGRRPERKNEGPREKKREGSVPFIMK</sequence>
<reference evidence="2" key="1">
    <citation type="submission" date="2023-08" db="EMBL/GenBank/DDBJ databases">
        <title>Chromosome-level Genome Assembly of mud carp (Cirrhinus molitorella).</title>
        <authorList>
            <person name="Liu H."/>
        </authorList>
    </citation>
    <scope>NUCLEOTIDE SEQUENCE</scope>
    <source>
        <strain evidence="2">Prfri</strain>
        <tissue evidence="2">Muscle</tissue>
    </source>
</reference>
<dbReference type="Proteomes" id="UP001187343">
    <property type="component" value="Unassembled WGS sequence"/>
</dbReference>
<accession>A0AA88TV83</accession>
<feature type="region of interest" description="Disordered" evidence="1">
    <location>
        <begin position="211"/>
        <end position="238"/>
    </location>
</feature>
<dbReference type="EMBL" id="JAUYZG010000013">
    <property type="protein sequence ID" value="KAK2890863.1"/>
    <property type="molecule type" value="Genomic_DNA"/>
</dbReference>
<keyword evidence="3" id="KW-1185">Reference proteome</keyword>
<gene>
    <name evidence="2" type="ORF">Q8A67_013506</name>
</gene>
<protein>
    <submittedName>
        <fullName evidence="2">Uncharacterized protein</fullName>
    </submittedName>
</protein>
<name>A0AA88TV83_9TELE</name>
<feature type="compositionally biased region" description="Basic and acidic residues" evidence="1">
    <location>
        <begin position="215"/>
        <end position="231"/>
    </location>
</feature>
<comment type="caution">
    <text evidence="2">The sequence shown here is derived from an EMBL/GenBank/DDBJ whole genome shotgun (WGS) entry which is preliminary data.</text>
</comment>
<feature type="region of interest" description="Disordered" evidence="1">
    <location>
        <begin position="89"/>
        <end position="135"/>
    </location>
</feature>
<proteinExistence type="predicted"/>
<evidence type="ECO:0000313" key="2">
    <source>
        <dbReference type="EMBL" id="KAK2890863.1"/>
    </source>
</evidence>